<dbReference type="InterPro" id="IPR028002">
    <property type="entry name" value="Myb_DNA-bind_5"/>
</dbReference>
<reference evidence="9 10" key="1">
    <citation type="submission" date="2024-06" db="EMBL/GenBank/DDBJ databases">
        <title>A chromosome-level genome assembly of beet webworm, Loxostege sticticalis.</title>
        <authorList>
            <person name="Zhang Y."/>
        </authorList>
    </citation>
    <scope>NUCLEOTIDE SEQUENCE [LARGE SCALE GENOMIC DNA]</scope>
    <source>
        <strain evidence="9">AQ026</strain>
        <tissue evidence="9">Whole body</tissue>
    </source>
</reference>
<keyword evidence="3" id="KW-0805">Transcription regulation</keyword>
<evidence type="ECO:0000256" key="4">
    <source>
        <dbReference type="ARBA" id="ARBA00023163"/>
    </source>
</evidence>
<evidence type="ECO:0000256" key="7">
    <source>
        <dbReference type="SAM" id="MobiDB-lite"/>
    </source>
</evidence>
<evidence type="ECO:0000256" key="5">
    <source>
        <dbReference type="ARBA" id="ARBA00025466"/>
    </source>
</evidence>
<keyword evidence="10" id="KW-1185">Reference proteome</keyword>
<dbReference type="InterPro" id="IPR004210">
    <property type="entry name" value="BESS_motif"/>
</dbReference>
<comment type="function">
    <text evidence="5">Involved in transvection phenomena (= synapsis-dependent gene expression), where the synaptic pairing of chromosomes carrying genes with which zeste interacts influences the expression of these genes. Zeste binds to DNA and stimulates transcription from a nearby promoter.</text>
</comment>
<dbReference type="Proteomes" id="UP001549920">
    <property type="component" value="Unassembled WGS sequence"/>
</dbReference>
<dbReference type="Pfam" id="PF13873">
    <property type="entry name" value="Myb_DNA-bind_5"/>
    <property type="match status" value="1"/>
</dbReference>
<feature type="domain" description="BESS" evidence="8">
    <location>
        <begin position="276"/>
        <end position="315"/>
    </location>
</feature>
<evidence type="ECO:0000256" key="1">
    <source>
        <dbReference type="ARBA" id="ARBA00011764"/>
    </source>
</evidence>
<evidence type="ECO:0000256" key="6">
    <source>
        <dbReference type="PROSITE-ProRule" id="PRU00371"/>
    </source>
</evidence>
<accession>A0ABR3I9B1</accession>
<evidence type="ECO:0000256" key="3">
    <source>
        <dbReference type="ARBA" id="ARBA00023015"/>
    </source>
</evidence>
<gene>
    <name evidence="9" type="ORF">ABMA27_014520</name>
</gene>
<evidence type="ECO:0000256" key="2">
    <source>
        <dbReference type="ARBA" id="ARBA00016807"/>
    </source>
</evidence>
<keyword evidence="6" id="KW-0539">Nucleus</keyword>
<comment type="caution">
    <text evidence="9">The sequence shown here is derived from an EMBL/GenBank/DDBJ whole genome shotgun (WGS) entry which is preliminary data.</text>
</comment>
<dbReference type="PROSITE" id="PS51031">
    <property type="entry name" value="BESS"/>
    <property type="match status" value="1"/>
</dbReference>
<proteinExistence type="predicted"/>
<evidence type="ECO:0000259" key="8">
    <source>
        <dbReference type="PROSITE" id="PS51031"/>
    </source>
</evidence>
<evidence type="ECO:0000313" key="9">
    <source>
        <dbReference type="EMBL" id="KAL0892830.1"/>
    </source>
</evidence>
<comment type="subunit">
    <text evidence="1">Self-associates forming complexes of several hundred monomers.</text>
</comment>
<dbReference type="EMBL" id="JBEUOH010000006">
    <property type="protein sequence ID" value="KAL0892830.1"/>
    <property type="molecule type" value="Genomic_DNA"/>
</dbReference>
<sequence>MPRSRKVNEKQMEILVDFAKTHQRFTMGHFGGSVQGFSYGQKEARKAWESVAVRLNAFGIKKTPDQWRRYWIEYKAKLKARAADSRREILDPGGKLVPLSDREKQLVELINRVAAEGLPVDVYDSCPSNGASSPEAQGPPIEVEWLDYKSESDDQLEEEIDSSQHLEPQADSEPETFQSAEMEVEVAEPVRKQRKSSYMRHFKKLLEEDTSRTKQDKVSVLDRHRELKRGSRFSEAPLQNNIANTSSSSHATTHEYEFVKKHSRASLNQNKSNETEDSDMAFFYSIVPEMKQMNPDQKRRFKMGVWSLVTQILQPIKMDSPSDHDYNKKNS</sequence>
<protein>
    <recommendedName>
        <fullName evidence="2">Regulatory protein zeste</fullName>
    </recommendedName>
</protein>
<organism evidence="9 10">
    <name type="scientific">Loxostege sticticalis</name>
    <name type="common">Beet webworm moth</name>
    <dbReference type="NCBI Taxonomy" id="481309"/>
    <lineage>
        <taxon>Eukaryota</taxon>
        <taxon>Metazoa</taxon>
        <taxon>Ecdysozoa</taxon>
        <taxon>Arthropoda</taxon>
        <taxon>Hexapoda</taxon>
        <taxon>Insecta</taxon>
        <taxon>Pterygota</taxon>
        <taxon>Neoptera</taxon>
        <taxon>Endopterygota</taxon>
        <taxon>Lepidoptera</taxon>
        <taxon>Glossata</taxon>
        <taxon>Ditrysia</taxon>
        <taxon>Pyraloidea</taxon>
        <taxon>Crambidae</taxon>
        <taxon>Pyraustinae</taxon>
        <taxon>Loxostege</taxon>
    </lineage>
</organism>
<feature type="region of interest" description="Disordered" evidence="7">
    <location>
        <begin position="152"/>
        <end position="192"/>
    </location>
</feature>
<keyword evidence="4" id="KW-0804">Transcription</keyword>
<name>A0ABR3I9B1_LOXSC</name>
<comment type="subcellular location">
    <subcellularLocation>
        <location evidence="6">Nucleus</location>
    </subcellularLocation>
</comment>
<evidence type="ECO:0000313" key="10">
    <source>
        <dbReference type="Proteomes" id="UP001549920"/>
    </source>
</evidence>
<dbReference type="Pfam" id="PF02944">
    <property type="entry name" value="BESS"/>
    <property type="match status" value="1"/>
</dbReference>